<dbReference type="GO" id="GO:0009408">
    <property type="term" value="P:response to heat"/>
    <property type="evidence" value="ECO:0007669"/>
    <property type="project" value="TreeGrafter"/>
</dbReference>
<name>A0A482V7H4_ASBVE</name>
<dbReference type="Pfam" id="PF00011">
    <property type="entry name" value="HSP20"/>
    <property type="match status" value="1"/>
</dbReference>
<proteinExistence type="inferred from homology"/>
<feature type="non-terminal residue" evidence="5">
    <location>
        <position position="117"/>
    </location>
</feature>
<feature type="domain" description="SHSP" evidence="4">
    <location>
        <begin position="47"/>
        <end position="117"/>
    </location>
</feature>
<dbReference type="Gene3D" id="2.60.40.790">
    <property type="match status" value="1"/>
</dbReference>
<keyword evidence="1" id="KW-0346">Stress response</keyword>
<dbReference type="PRINTS" id="PR00299">
    <property type="entry name" value="ACRYSTALLIN"/>
</dbReference>
<gene>
    <name evidence="5" type="ORF">BDFB_015145</name>
</gene>
<dbReference type="PANTHER" id="PTHR45640">
    <property type="entry name" value="HEAT SHOCK PROTEIN HSP-12.2-RELATED"/>
    <property type="match status" value="1"/>
</dbReference>
<evidence type="ECO:0000256" key="3">
    <source>
        <dbReference type="RuleBase" id="RU003616"/>
    </source>
</evidence>
<protein>
    <submittedName>
        <fullName evidence="5">HSP20 domain containing protein</fullName>
    </submittedName>
</protein>
<comment type="caution">
    <text evidence="5">The sequence shown here is derived from an EMBL/GenBank/DDBJ whole genome shotgun (WGS) entry which is preliminary data.</text>
</comment>
<dbReference type="InterPro" id="IPR002068">
    <property type="entry name" value="A-crystallin/Hsp20_dom"/>
</dbReference>
<evidence type="ECO:0000313" key="5">
    <source>
        <dbReference type="EMBL" id="RZB39144.1"/>
    </source>
</evidence>
<evidence type="ECO:0000256" key="2">
    <source>
        <dbReference type="PROSITE-ProRule" id="PRU00285"/>
    </source>
</evidence>
<evidence type="ECO:0000313" key="6">
    <source>
        <dbReference type="Proteomes" id="UP000292052"/>
    </source>
</evidence>
<sequence length="117" mass="13402">MSLWLINNPFVLPVRPCRTLDQHCSMCLKPEELVTQLLPHEFRNLVSALSGYYPPMPCRQDSGSTVSVDKDKFQINFDIQQFKPEEISVKVTGDNLVVIEGKHEEKQDEHGSISKQF</sequence>
<dbReference type="AlphaFoldDB" id="A0A482V7H4"/>
<dbReference type="EMBL" id="QDEB01130789">
    <property type="protein sequence ID" value="RZB39144.1"/>
    <property type="molecule type" value="Genomic_DNA"/>
</dbReference>
<dbReference type="CDD" id="cd06526">
    <property type="entry name" value="metazoan_ACD"/>
    <property type="match status" value="1"/>
</dbReference>
<dbReference type="GO" id="GO:0051082">
    <property type="term" value="F:unfolded protein binding"/>
    <property type="evidence" value="ECO:0007669"/>
    <property type="project" value="TreeGrafter"/>
</dbReference>
<accession>A0A482V7H4</accession>
<dbReference type="GO" id="GO:0005634">
    <property type="term" value="C:nucleus"/>
    <property type="evidence" value="ECO:0007669"/>
    <property type="project" value="TreeGrafter"/>
</dbReference>
<reference evidence="5 6" key="1">
    <citation type="submission" date="2017-03" db="EMBL/GenBank/DDBJ databases">
        <title>Genome of the blue death feigning beetle - Asbolus verrucosus.</title>
        <authorList>
            <person name="Rider S.D."/>
        </authorList>
    </citation>
    <scope>NUCLEOTIDE SEQUENCE [LARGE SCALE GENOMIC DNA]</scope>
    <source>
        <strain evidence="5">Butters</strain>
        <tissue evidence="5">Head and leg muscle</tissue>
    </source>
</reference>
<organism evidence="5 6">
    <name type="scientific">Asbolus verrucosus</name>
    <name type="common">Desert ironclad beetle</name>
    <dbReference type="NCBI Taxonomy" id="1661398"/>
    <lineage>
        <taxon>Eukaryota</taxon>
        <taxon>Metazoa</taxon>
        <taxon>Ecdysozoa</taxon>
        <taxon>Arthropoda</taxon>
        <taxon>Hexapoda</taxon>
        <taxon>Insecta</taxon>
        <taxon>Pterygota</taxon>
        <taxon>Neoptera</taxon>
        <taxon>Endopterygota</taxon>
        <taxon>Coleoptera</taxon>
        <taxon>Polyphaga</taxon>
        <taxon>Cucujiformia</taxon>
        <taxon>Tenebrionidae</taxon>
        <taxon>Pimeliinae</taxon>
        <taxon>Asbolus</taxon>
    </lineage>
</organism>
<keyword evidence="6" id="KW-1185">Reference proteome</keyword>
<dbReference type="InterPro" id="IPR008978">
    <property type="entry name" value="HSP20-like_chaperone"/>
</dbReference>
<dbReference type="Proteomes" id="UP000292052">
    <property type="component" value="Unassembled WGS sequence"/>
</dbReference>
<dbReference type="GO" id="GO:0005737">
    <property type="term" value="C:cytoplasm"/>
    <property type="evidence" value="ECO:0007669"/>
    <property type="project" value="TreeGrafter"/>
</dbReference>
<comment type="similarity">
    <text evidence="2 3">Belongs to the small heat shock protein (HSP20) family.</text>
</comment>
<dbReference type="GO" id="GO:0042026">
    <property type="term" value="P:protein refolding"/>
    <property type="evidence" value="ECO:0007669"/>
    <property type="project" value="TreeGrafter"/>
</dbReference>
<dbReference type="InterPro" id="IPR001436">
    <property type="entry name" value="Alpha-crystallin/sHSP_animal"/>
</dbReference>
<evidence type="ECO:0000256" key="1">
    <source>
        <dbReference type="ARBA" id="ARBA00023016"/>
    </source>
</evidence>
<dbReference type="OrthoDB" id="1431247at2759"/>
<dbReference type="SUPFAM" id="SSF49764">
    <property type="entry name" value="HSP20-like chaperones"/>
    <property type="match status" value="1"/>
</dbReference>
<dbReference type="PROSITE" id="PS01031">
    <property type="entry name" value="SHSP"/>
    <property type="match status" value="1"/>
</dbReference>
<dbReference type="STRING" id="1661398.A0A482V7H4"/>
<dbReference type="PANTHER" id="PTHR45640:SF13">
    <property type="entry name" value="HEAT SHOCK PROTEIN 22-RELATED"/>
    <property type="match status" value="1"/>
</dbReference>
<evidence type="ECO:0000259" key="4">
    <source>
        <dbReference type="PROSITE" id="PS01031"/>
    </source>
</evidence>